<organism evidence="2 3">
    <name type="scientific">[Myrmecia] bisecta</name>
    <dbReference type="NCBI Taxonomy" id="41462"/>
    <lineage>
        <taxon>Eukaryota</taxon>
        <taxon>Viridiplantae</taxon>
        <taxon>Chlorophyta</taxon>
        <taxon>core chlorophytes</taxon>
        <taxon>Trebouxiophyceae</taxon>
        <taxon>Trebouxiales</taxon>
        <taxon>Trebouxiaceae</taxon>
        <taxon>Myrmecia</taxon>
    </lineage>
</organism>
<dbReference type="Proteomes" id="UP001489004">
    <property type="component" value="Unassembled WGS sequence"/>
</dbReference>
<feature type="region of interest" description="Disordered" evidence="1">
    <location>
        <begin position="319"/>
        <end position="370"/>
    </location>
</feature>
<keyword evidence="3" id="KW-1185">Reference proteome</keyword>
<protein>
    <submittedName>
        <fullName evidence="2">Uncharacterized protein</fullName>
    </submittedName>
</protein>
<evidence type="ECO:0000256" key="1">
    <source>
        <dbReference type="SAM" id="MobiDB-lite"/>
    </source>
</evidence>
<dbReference type="AlphaFoldDB" id="A0AAW1PUL8"/>
<dbReference type="InterPro" id="IPR036280">
    <property type="entry name" value="Multihaem_cyt_sf"/>
</dbReference>
<evidence type="ECO:0000313" key="2">
    <source>
        <dbReference type="EMBL" id="KAK9813309.1"/>
    </source>
</evidence>
<gene>
    <name evidence="2" type="ORF">WJX72_012340</name>
</gene>
<sequence length="472" mass="52554">MADRMSPDGLINYCRSCCDNPQAGVRMRPDYSAAGTAAANAAAAAAAALVQAPAQEPVANKVCLDCHEDKLAREFGLERTSADGLRRRCKACEAKALTERRAGRPARTHPLVERKVCRRCHVEKPATEFPRKQTSTDGIDCHCKACHCRATQQRVQRRGIQPMPTVEVKLCGLCGVNKPADSFFRDRNKPDGLKARCKECENTNGRVKRKAIDPVLAPLVTHKLCIRCKEEKPAEEFPRKRYHKDGLDRYCKACNCFFTAERLKRKQPVLEPTVTRKECNRCGEEKDADEFPRQKYRPDGLYGFCRKCKSHLDTIRKREKRTVGSGSLADEDQDQDQDQADAGQSGGYGSEYQSADPVHAAQQAGRQDTMLDKRRDEMRVCLACGRGAFTDERGYLHPPIANQAGVITAHFQGYCPHCLKSILAGHTLIAKEDSVGWICYDCALKHRAEVFGDKGAAHKPSELQAAISSKHH</sequence>
<accession>A0AAW1PUL8</accession>
<evidence type="ECO:0000313" key="3">
    <source>
        <dbReference type="Proteomes" id="UP001489004"/>
    </source>
</evidence>
<feature type="compositionally biased region" description="Acidic residues" evidence="1">
    <location>
        <begin position="329"/>
        <end position="339"/>
    </location>
</feature>
<dbReference type="SUPFAM" id="SSF48695">
    <property type="entry name" value="Multiheme cytochromes"/>
    <property type="match status" value="1"/>
</dbReference>
<proteinExistence type="predicted"/>
<comment type="caution">
    <text evidence="2">The sequence shown here is derived from an EMBL/GenBank/DDBJ whole genome shotgun (WGS) entry which is preliminary data.</text>
</comment>
<name>A0AAW1PUL8_9CHLO</name>
<dbReference type="EMBL" id="JALJOR010000008">
    <property type="protein sequence ID" value="KAK9813309.1"/>
    <property type="molecule type" value="Genomic_DNA"/>
</dbReference>
<reference evidence="2 3" key="1">
    <citation type="journal article" date="2024" name="Nat. Commun.">
        <title>Phylogenomics reveals the evolutionary origins of lichenization in chlorophyte algae.</title>
        <authorList>
            <person name="Puginier C."/>
            <person name="Libourel C."/>
            <person name="Otte J."/>
            <person name="Skaloud P."/>
            <person name="Haon M."/>
            <person name="Grisel S."/>
            <person name="Petersen M."/>
            <person name="Berrin J.G."/>
            <person name="Delaux P.M."/>
            <person name="Dal Grande F."/>
            <person name="Keller J."/>
        </authorList>
    </citation>
    <scope>NUCLEOTIDE SEQUENCE [LARGE SCALE GENOMIC DNA]</scope>
    <source>
        <strain evidence="2 3">SAG 2043</strain>
    </source>
</reference>